<dbReference type="FunFam" id="2.30.30.30:FF:000032">
    <property type="entry name" value="39S ribosomal protein L24, mitochondrial"/>
    <property type="match status" value="1"/>
</dbReference>
<dbReference type="EMBL" id="OU895879">
    <property type="protein sequence ID" value="CAG9808138.1"/>
    <property type="molecule type" value="Genomic_DNA"/>
</dbReference>
<dbReference type="GO" id="GO:0005739">
    <property type="term" value="C:mitochondrion"/>
    <property type="evidence" value="ECO:0007669"/>
    <property type="project" value="UniProtKB-SubCell"/>
</dbReference>
<evidence type="ECO:0000256" key="5">
    <source>
        <dbReference type="ARBA" id="ARBA00023128"/>
    </source>
</evidence>
<sequence>MRITTILHAKRHNILEKVGELSKAFGNFPDSYVKRASEQVYWETPKAPQYTKAAIEKRNFRFTTNRPWTSQFRMQNMSNMKRKKVFVEPIENWGFFRGDRVEVLIGKDKGKQGIVNQVVQERNWVMVEGLNCHLRIVGKEKDYPGVVIRSEAPLLVTNQVALVDPTDLQATEVEWRFTEEGEKVRVSKRTGRIIPIPKANEETMDYKGKKLYMTREKDTDVDVAQEISFKPKLCTFEMDIMESMGIEEDRIPKKTFWY</sequence>
<evidence type="ECO:0000256" key="3">
    <source>
        <dbReference type="ARBA" id="ARBA00022946"/>
    </source>
</evidence>
<keyword evidence="4 9" id="KW-0689">Ribosomal protein</keyword>
<dbReference type="InterPro" id="IPR008991">
    <property type="entry name" value="Translation_prot_SH3-like_sf"/>
</dbReference>
<evidence type="ECO:0000256" key="8">
    <source>
        <dbReference type="ARBA" id="ARBA00035357"/>
    </source>
</evidence>
<protein>
    <recommendedName>
        <fullName evidence="7">Large ribosomal subunit protein uL24m</fullName>
    </recommendedName>
    <alternativeName>
        <fullName evidence="8">39S ribosomal protein L24, mitochondrial</fullName>
    </alternativeName>
</protein>
<name>A0A9N9WW01_9DIPT</name>
<dbReference type="Gene3D" id="2.30.30.30">
    <property type="match status" value="1"/>
</dbReference>
<dbReference type="PANTHER" id="PTHR12903">
    <property type="entry name" value="MITOCHONDRIAL RIBOSOMAL PROTEIN L24"/>
    <property type="match status" value="1"/>
</dbReference>
<dbReference type="InterPro" id="IPR057264">
    <property type="entry name" value="Ribosomal_uL24_C"/>
</dbReference>
<reference evidence="12" key="1">
    <citation type="submission" date="2022-01" db="EMBL/GenBank/DDBJ databases">
        <authorList>
            <person name="King R."/>
        </authorList>
    </citation>
    <scope>NUCLEOTIDE SEQUENCE</scope>
</reference>
<dbReference type="GO" id="GO:0005840">
    <property type="term" value="C:ribosome"/>
    <property type="evidence" value="ECO:0007669"/>
    <property type="project" value="UniProtKB-KW"/>
</dbReference>
<feature type="domain" description="KOW" evidence="10">
    <location>
        <begin position="97"/>
        <end position="128"/>
    </location>
</feature>
<dbReference type="InterPro" id="IPR041988">
    <property type="entry name" value="Ribosomal_uL24_KOW"/>
</dbReference>
<dbReference type="GO" id="GO:1990904">
    <property type="term" value="C:ribonucleoprotein complex"/>
    <property type="evidence" value="ECO:0007669"/>
    <property type="project" value="UniProtKB-KW"/>
</dbReference>
<dbReference type="SUPFAM" id="SSF50104">
    <property type="entry name" value="Translation proteins SH3-like domain"/>
    <property type="match status" value="1"/>
</dbReference>
<evidence type="ECO:0000256" key="9">
    <source>
        <dbReference type="RuleBase" id="RU003477"/>
    </source>
</evidence>
<organism evidence="12 13">
    <name type="scientific">Chironomus riparius</name>
    <dbReference type="NCBI Taxonomy" id="315576"/>
    <lineage>
        <taxon>Eukaryota</taxon>
        <taxon>Metazoa</taxon>
        <taxon>Ecdysozoa</taxon>
        <taxon>Arthropoda</taxon>
        <taxon>Hexapoda</taxon>
        <taxon>Insecta</taxon>
        <taxon>Pterygota</taxon>
        <taxon>Neoptera</taxon>
        <taxon>Endopterygota</taxon>
        <taxon>Diptera</taxon>
        <taxon>Nematocera</taxon>
        <taxon>Chironomoidea</taxon>
        <taxon>Chironomidae</taxon>
        <taxon>Chironominae</taxon>
        <taxon>Chironomus</taxon>
    </lineage>
</organism>
<dbReference type="Proteomes" id="UP001153620">
    <property type="component" value="Chromosome 3"/>
</dbReference>
<dbReference type="GO" id="GO:0006412">
    <property type="term" value="P:translation"/>
    <property type="evidence" value="ECO:0007669"/>
    <property type="project" value="InterPro"/>
</dbReference>
<evidence type="ECO:0000256" key="7">
    <source>
        <dbReference type="ARBA" id="ARBA00035283"/>
    </source>
</evidence>
<dbReference type="InterPro" id="IPR005824">
    <property type="entry name" value="KOW"/>
</dbReference>
<evidence type="ECO:0000256" key="4">
    <source>
        <dbReference type="ARBA" id="ARBA00022980"/>
    </source>
</evidence>
<dbReference type="InterPro" id="IPR005825">
    <property type="entry name" value="Ribosomal_uL24_CS"/>
</dbReference>
<evidence type="ECO:0000256" key="2">
    <source>
        <dbReference type="ARBA" id="ARBA00010618"/>
    </source>
</evidence>
<dbReference type="AlphaFoldDB" id="A0A9N9WW01"/>
<dbReference type="HAMAP" id="MF_01326_B">
    <property type="entry name" value="Ribosomal_uL24_B"/>
    <property type="match status" value="1"/>
</dbReference>
<dbReference type="PROSITE" id="PS01108">
    <property type="entry name" value="RIBOSOMAL_L24"/>
    <property type="match status" value="1"/>
</dbReference>
<dbReference type="OrthoDB" id="359154at2759"/>
<comment type="subcellular location">
    <subcellularLocation>
        <location evidence="1">Mitochondrion</location>
    </subcellularLocation>
</comment>
<evidence type="ECO:0000256" key="1">
    <source>
        <dbReference type="ARBA" id="ARBA00004173"/>
    </source>
</evidence>
<evidence type="ECO:0000256" key="6">
    <source>
        <dbReference type="ARBA" id="ARBA00023274"/>
    </source>
</evidence>
<keyword evidence="5" id="KW-0496">Mitochondrion</keyword>
<evidence type="ECO:0000259" key="11">
    <source>
        <dbReference type="Pfam" id="PF17136"/>
    </source>
</evidence>
<keyword evidence="13" id="KW-1185">Reference proteome</keyword>
<reference evidence="12" key="2">
    <citation type="submission" date="2022-10" db="EMBL/GenBank/DDBJ databases">
        <authorList>
            <consortium name="ENA_rothamsted_submissions"/>
            <consortium name="culmorum"/>
            <person name="King R."/>
        </authorList>
    </citation>
    <scope>NUCLEOTIDE SEQUENCE</scope>
</reference>
<feature type="domain" description="Large ribosomal subunit protein uL24 C-terminal" evidence="11">
    <location>
        <begin position="130"/>
        <end position="194"/>
    </location>
</feature>
<proteinExistence type="inferred from homology"/>
<dbReference type="GO" id="GO:0003735">
    <property type="term" value="F:structural constituent of ribosome"/>
    <property type="evidence" value="ECO:0007669"/>
    <property type="project" value="InterPro"/>
</dbReference>
<evidence type="ECO:0000313" key="12">
    <source>
        <dbReference type="EMBL" id="CAG9808138.1"/>
    </source>
</evidence>
<accession>A0A9N9WW01</accession>
<dbReference type="CDD" id="cd06089">
    <property type="entry name" value="KOW_RPL26"/>
    <property type="match status" value="1"/>
</dbReference>
<dbReference type="GO" id="GO:0003723">
    <property type="term" value="F:RNA binding"/>
    <property type="evidence" value="ECO:0007669"/>
    <property type="project" value="InterPro"/>
</dbReference>
<gene>
    <name evidence="12" type="ORF">CHIRRI_LOCUS10983</name>
</gene>
<dbReference type="InterPro" id="IPR003256">
    <property type="entry name" value="Ribosomal_uL24"/>
</dbReference>
<dbReference type="NCBIfam" id="TIGR01079">
    <property type="entry name" value="rplX_bact"/>
    <property type="match status" value="1"/>
</dbReference>
<comment type="similarity">
    <text evidence="2 9">Belongs to the universal ribosomal protein uL24 family.</text>
</comment>
<dbReference type="Pfam" id="PF17136">
    <property type="entry name" value="ribosomal_L24"/>
    <property type="match status" value="1"/>
</dbReference>
<keyword evidence="3" id="KW-0809">Transit peptide</keyword>
<dbReference type="Pfam" id="PF00467">
    <property type="entry name" value="KOW"/>
    <property type="match status" value="1"/>
</dbReference>
<evidence type="ECO:0000313" key="13">
    <source>
        <dbReference type="Proteomes" id="UP001153620"/>
    </source>
</evidence>
<evidence type="ECO:0000259" key="10">
    <source>
        <dbReference type="Pfam" id="PF00467"/>
    </source>
</evidence>
<dbReference type="InterPro" id="IPR014722">
    <property type="entry name" value="Rib_uL2_dom2"/>
</dbReference>
<keyword evidence="6 9" id="KW-0687">Ribonucleoprotein</keyword>